<accession>A0A067L5K3</accession>
<name>A0A067L5K3_JATCU</name>
<evidence type="ECO:0000313" key="2">
    <source>
        <dbReference type="EMBL" id="KDP43692.1"/>
    </source>
</evidence>
<keyword evidence="3" id="KW-1185">Reference proteome</keyword>
<proteinExistence type="predicted"/>
<gene>
    <name evidence="2" type="ORF">JCGZ_25141</name>
</gene>
<feature type="region of interest" description="Disordered" evidence="1">
    <location>
        <begin position="54"/>
        <end position="73"/>
    </location>
</feature>
<protein>
    <submittedName>
        <fullName evidence="2">Uncharacterized protein</fullName>
    </submittedName>
</protein>
<reference evidence="2 3" key="1">
    <citation type="journal article" date="2014" name="PLoS ONE">
        <title>Global Analysis of Gene Expression Profiles in Physic Nut (Jatropha curcas L.) Seedlings Exposed to Salt Stress.</title>
        <authorList>
            <person name="Zhang L."/>
            <person name="Zhang C."/>
            <person name="Wu P."/>
            <person name="Chen Y."/>
            <person name="Li M."/>
            <person name="Jiang H."/>
            <person name="Wu G."/>
        </authorList>
    </citation>
    <scope>NUCLEOTIDE SEQUENCE [LARGE SCALE GENOMIC DNA]</scope>
    <source>
        <strain evidence="3">cv. GZQX0401</strain>
        <tissue evidence="2">Young leaves</tissue>
    </source>
</reference>
<evidence type="ECO:0000256" key="1">
    <source>
        <dbReference type="SAM" id="MobiDB-lite"/>
    </source>
</evidence>
<sequence>MHFPTPVSLYVINWSSAVTFMHHNPFNSGPFLVRIDPPREITSRAWRRRPGQRFVRVSPNPEPAPVSPVVSPSSPVAVADSDLVEMADGEVNGTGFSSAQIRAITEIITAVLAQERAQNQVPPASRKERFRNLLQASGGFQSRGKMYPGLEIFMTEYEEQLIKSPEPTFEQLVDGTQFMVGMVQTGSGSDWSQKILEF</sequence>
<organism evidence="2 3">
    <name type="scientific">Jatropha curcas</name>
    <name type="common">Barbados nut</name>
    <dbReference type="NCBI Taxonomy" id="180498"/>
    <lineage>
        <taxon>Eukaryota</taxon>
        <taxon>Viridiplantae</taxon>
        <taxon>Streptophyta</taxon>
        <taxon>Embryophyta</taxon>
        <taxon>Tracheophyta</taxon>
        <taxon>Spermatophyta</taxon>
        <taxon>Magnoliopsida</taxon>
        <taxon>eudicotyledons</taxon>
        <taxon>Gunneridae</taxon>
        <taxon>Pentapetalae</taxon>
        <taxon>rosids</taxon>
        <taxon>fabids</taxon>
        <taxon>Malpighiales</taxon>
        <taxon>Euphorbiaceae</taxon>
        <taxon>Crotonoideae</taxon>
        <taxon>Jatropheae</taxon>
        <taxon>Jatropha</taxon>
    </lineage>
</organism>
<evidence type="ECO:0000313" key="3">
    <source>
        <dbReference type="Proteomes" id="UP000027138"/>
    </source>
</evidence>
<dbReference type="Proteomes" id="UP000027138">
    <property type="component" value="Unassembled WGS sequence"/>
</dbReference>
<dbReference type="AlphaFoldDB" id="A0A067L5K3"/>
<dbReference type="EMBL" id="KK914261">
    <property type="protein sequence ID" value="KDP43692.1"/>
    <property type="molecule type" value="Genomic_DNA"/>
</dbReference>